<keyword evidence="1" id="KW-0472">Membrane</keyword>
<protein>
    <submittedName>
        <fullName evidence="2">Uncharacterized protein</fullName>
    </submittedName>
</protein>
<sequence>MADAPWYLKAILAPMNAVSLLVGVKQVALLPGAIFPLLASVDPDGVFGACGGKVCAKSCVTAPFVFQIIGCLLVMTSIAKLVCAFGKQTERGGASFMPLTLGMVDGLVAHVCARFAETGTGGAIFAKNSKTFGNYFAVSACALIVLAFVKGRPESQLAEIPGTHAHEKKYGTRKKSD</sequence>
<feature type="transmembrane region" description="Helical" evidence="1">
    <location>
        <begin position="64"/>
        <end position="84"/>
    </location>
</feature>
<evidence type="ECO:0000256" key="1">
    <source>
        <dbReference type="SAM" id="Phobius"/>
    </source>
</evidence>
<dbReference type="EMBL" id="HBDY01011266">
    <property type="protein sequence ID" value="CAD8242982.1"/>
    <property type="molecule type" value="Transcribed_RNA"/>
</dbReference>
<dbReference type="AlphaFoldDB" id="A0A7R9TRH9"/>
<keyword evidence="1" id="KW-1133">Transmembrane helix</keyword>
<accession>A0A7R9TRH9</accession>
<name>A0A7R9TRH9_MICPS</name>
<evidence type="ECO:0000313" key="2">
    <source>
        <dbReference type="EMBL" id="CAD8242982.1"/>
    </source>
</evidence>
<feature type="transmembrane region" description="Helical" evidence="1">
    <location>
        <begin position="132"/>
        <end position="149"/>
    </location>
</feature>
<proteinExistence type="predicted"/>
<reference evidence="2" key="1">
    <citation type="submission" date="2021-01" db="EMBL/GenBank/DDBJ databases">
        <authorList>
            <person name="Corre E."/>
            <person name="Pelletier E."/>
            <person name="Niang G."/>
            <person name="Scheremetjew M."/>
            <person name="Finn R."/>
            <person name="Kale V."/>
            <person name="Holt S."/>
            <person name="Cochrane G."/>
            <person name="Meng A."/>
            <person name="Brown T."/>
            <person name="Cohen L."/>
        </authorList>
    </citation>
    <scope>NUCLEOTIDE SEQUENCE</scope>
    <source>
        <strain evidence="2">RCC1614</strain>
    </source>
</reference>
<organism evidence="2">
    <name type="scientific">Micromonas pusilla</name>
    <name type="common">Picoplanktonic green alga</name>
    <name type="synonym">Chromulina pusilla</name>
    <dbReference type="NCBI Taxonomy" id="38833"/>
    <lineage>
        <taxon>Eukaryota</taxon>
        <taxon>Viridiplantae</taxon>
        <taxon>Chlorophyta</taxon>
        <taxon>Mamiellophyceae</taxon>
        <taxon>Mamiellales</taxon>
        <taxon>Mamiellaceae</taxon>
        <taxon>Micromonas</taxon>
    </lineage>
</organism>
<gene>
    <name evidence="2" type="ORF">MPUS1402_LOCUS8511</name>
</gene>
<keyword evidence="1" id="KW-0812">Transmembrane</keyword>